<dbReference type="AlphaFoldDB" id="A0A3S1CVI9"/>
<gene>
    <name evidence="1" type="ORF">ECE50_004820</name>
</gene>
<keyword evidence="2" id="KW-1185">Reference proteome</keyword>
<evidence type="ECO:0000313" key="1">
    <source>
        <dbReference type="EMBL" id="NSL86143.1"/>
    </source>
</evidence>
<accession>A0A3S1CVI9</accession>
<sequence length="161" mass="18843">MRTASISELKKELQAIPPSEVAALCLRLARFKKDNKELLTYLLFDAHDEHGYVESVKAEVDEGFDGIRNDSPYNAKKRLRKILRVMAKHIRFMGSRQAEAELLLHYCTRFEETGLLSHYNTVINNIFLMQMKKLSKLIDALHEDLQFDYRRQFERLVAAVR</sequence>
<organism evidence="1 2">
    <name type="scientific">Chitinophaga solisilvae</name>
    <dbReference type="NCBI Taxonomy" id="1233460"/>
    <lineage>
        <taxon>Bacteria</taxon>
        <taxon>Pseudomonadati</taxon>
        <taxon>Bacteroidota</taxon>
        <taxon>Chitinophagia</taxon>
        <taxon>Chitinophagales</taxon>
        <taxon>Chitinophagaceae</taxon>
        <taxon>Chitinophaga</taxon>
    </lineage>
</organism>
<dbReference type="Proteomes" id="UP000281028">
    <property type="component" value="Unassembled WGS sequence"/>
</dbReference>
<name>A0A3S1CVI9_9BACT</name>
<reference evidence="1" key="1">
    <citation type="submission" date="2020-05" db="EMBL/GenBank/DDBJ databases">
        <title>Chitinophaga laudate sp. nov., isolated from a tropical peat swamp.</title>
        <authorList>
            <person name="Goh C.B.S."/>
            <person name="Lee M.S."/>
            <person name="Parimannan S."/>
            <person name="Pasbakhsh P."/>
            <person name="Yule C.M."/>
            <person name="Rajandas H."/>
            <person name="Loke S."/>
            <person name="Croft L."/>
            <person name="Tan J.B.L."/>
        </authorList>
    </citation>
    <scope>NUCLEOTIDE SEQUENCE</scope>
    <source>
        <strain evidence="1">Mgbs1</strain>
    </source>
</reference>
<dbReference type="OrthoDB" id="978748at2"/>
<proteinExistence type="predicted"/>
<protein>
    <submittedName>
        <fullName evidence="1">Uncharacterized protein</fullName>
    </submittedName>
</protein>
<comment type="caution">
    <text evidence="1">The sequence shown here is derived from an EMBL/GenBank/DDBJ whole genome shotgun (WGS) entry which is preliminary data.</text>
</comment>
<evidence type="ECO:0000313" key="2">
    <source>
        <dbReference type="Proteomes" id="UP000281028"/>
    </source>
</evidence>
<dbReference type="EMBL" id="RIAR02000001">
    <property type="protein sequence ID" value="NSL86143.1"/>
    <property type="molecule type" value="Genomic_DNA"/>
</dbReference>
<dbReference type="RefSeq" id="WP_127043668.1">
    <property type="nucleotide sequence ID" value="NZ_JAABOK010000014.1"/>
</dbReference>